<reference evidence="14 15" key="1">
    <citation type="submission" date="2019-03" db="EMBL/GenBank/DDBJ databases">
        <title>Genomic Encyclopedia of Archaeal and Bacterial Type Strains, Phase II (KMG-II): from individual species to whole genera.</title>
        <authorList>
            <person name="Goeker M."/>
        </authorList>
    </citation>
    <scope>NUCLEOTIDE SEQUENCE [LARGE SCALE GENOMIC DNA]</scope>
    <source>
        <strain evidence="14 15">DSM 28323</strain>
    </source>
</reference>
<evidence type="ECO:0000313" key="14">
    <source>
        <dbReference type="EMBL" id="TDO25687.1"/>
    </source>
</evidence>
<dbReference type="Proteomes" id="UP000295741">
    <property type="component" value="Unassembled WGS sequence"/>
</dbReference>
<dbReference type="Pfam" id="PF07715">
    <property type="entry name" value="Plug"/>
    <property type="match status" value="1"/>
</dbReference>
<evidence type="ECO:0000256" key="7">
    <source>
        <dbReference type="ARBA" id="ARBA00023136"/>
    </source>
</evidence>
<keyword evidence="4 10" id="KW-0812">Transmembrane</keyword>
<keyword evidence="3 10" id="KW-1134">Transmembrane beta strand</keyword>
<dbReference type="Gene3D" id="2.40.170.20">
    <property type="entry name" value="TonB-dependent receptor, beta-barrel domain"/>
    <property type="match status" value="1"/>
</dbReference>
<evidence type="ECO:0000256" key="8">
    <source>
        <dbReference type="ARBA" id="ARBA00023170"/>
    </source>
</evidence>
<evidence type="ECO:0000256" key="2">
    <source>
        <dbReference type="ARBA" id="ARBA00022448"/>
    </source>
</evidence>
<dbReference type="InterPro" id="IPR037066">
    <property type="entry name" value="Plug_dom_sf"/>
</dbReference>
<protein>
    <submittedName>
        <fullName evidence="14">Outer membrane receptor protein involved in Fe transport</fullName>
    </submittedName>
</protein>
<evidence type="ECO:0000256" key="5">
    <source>
        <dbReference type="ARBA" id="ARBA00022729"/>
    </source>
</evidence>
<evidence type="ECO:0000256" key="11">
    <source>
        <dbReference type="RuleBase" id="RU003357"/>
    </source>
</evidence>
<dbReference type="GO" id="GO:0009279">
    <property type="term" value="C:cell outer membrane"/>
    <property type="evidence" value="ECO:0007669"/>
    <property type="project" value="UniProtKB-SubCell"/>
</dbReference>
<dbReference type="PANTHER" id="PTHR30069:SF29">
    <property type="entry name" value="HEMOGLOBIN AND HEMOGLOBIN-HAPTOGLOBIN-BINDING PROTEIN 1-RELATED"/>
    <property type="match status" value="1"/>
</dbReference>
<dbReference type="OrthoDB" id="9764669at2"/>
<dbReference type="InterPro" id="IPR012910">
    <property type="entry name" value="Plug_dom"/>
</dbReference>
<proteinExistence type="inferred from homology"/>
<organism evidence="14 15">
    <name type="scientific">Sediminibacterium goheungense</name>
    <dbReference type="NCBI Taxonomy" id="1086393"/>
    <lineage>
        <taxon>Bacteria</taxon>
        <taxon>Pseudomonadati</taxon>
        <taxon>Bacteroidota</taxon>
        <taxon>Chitinophagia</taxon>
        <taxon>Chitinophagales</taxon>
        <taxon>Chitinophagaceae</taxon>
        <taxon>Sediminibacterium</taxon>
    </lineage>
</organism>
<dbReference type="RefSeq" id="WP_133475185.1">
    <property type="nucleotide sequence ID" value="NZ_SNWP01000012.1"/>
</dbReference>
<keyword evidence="5" id="KW-0732">Signal</keyword>
<dbReference type="Pfam" id="PF00593">
    <property type="entry name" value="TonB_dep_Rec_b-barrel"/>
    <property type="match status" value="1"/>
</dbReference>
<keyword evidence="7 10" id="KW-0472">Membrane</keyword>
<dbReference type="SUPFAM" id="SSF56935">
    <property type="entry name" value="Porins"/>
    <property type="match status" value="1"/>
</dbReference>
<evidence type="ECO:0000256" key="6">
    <source>
        <dbReference type="ARBA" id="ARBA00023077"/>
    </source>
</evidence>
<evidence type="ECO:0000313" key="15">
    <source>
        <dbReference type="Proteomes" id="UP000295741"/>
    </source>
</evidence>
<dbReference type="GO" id="GO:0015344">
    <property type="term" value="F:siderophore uptake transmembrane transporter activity"/>
    <property type="evidence" value="ECO:0007669"/>
    <property type="project" value="TreeGrafter"/>
</dbReference>
<accession>A0A4R6ITQ4</accession>
<evidence type="ECO:0000256" key="3">
    <source>
        <dbReference type="ARBA" id="ARBA00022452"/>
    </source>
</evidence>
<sequence length="860" mass="95759">MRSYYILFVTLFGCLFLQLSAVKAQVVCGEQALKLADKHYQAGAFEEVESALLPCLSTGFTDQEKVQAYRLLALSYIANDFPDKANKAVADLLKINAAFEPSFFDPEEFTSLVRTLKVGSSVQLVTSVSKKAEDIRKAPATISVITQDEIIQRGYTDLVEFLNDLPGFQISRYYGPQLANMYQRGLRTNNTEKTLLLIDGVEENDLWTNWADISRQYSLSNIKQVEVVFGPASTMYGSNAFAGVINIITRTAADFTTAQKPLGVKAMVGYGAYNHRFADVTVGYKKKLVSATFTARLFESGSHDLSSQSFYDYNPAAYNTINYNSILGIRSGAQQYINQHGIPLTSPLYTVYGAPGNADSIIPTAQGIEAARNLDKSAYTQIVNGQPVRYSKTDKAYLINARITIGDFTIGAQTWKKSEGGTTQFTDMYVAGGDNGQVWVPTQTFFYVKYDKQLSDKVTISSFSNYRIHGVDDSKLVFVSNYARRDLGIKDLVTNKQAFWSTRYLYSNSKQFRTELKILYTPSRKLDMIAGIELRNSQLQGNYLVSLNVRDAQERGLFTAPPEGGNQFNVNDAGIYGQATYRFTEAFRATFGTRIDYNVIRTSGGYGTEINPRLVLDYTKKSWVFKVIYARGIMNVSNWTKFSTAGNRIPNPNLGTESINNIEFSASNAISKTVTADITYYRSDIKDVVGTRTLSTGQNVNDNIGRFNIKGIQANITIRKKTFNGYLNYAYTKGKQTRDEKGDVNLVIGDIASHTINAGAYYEPVKYLGINLRGNYISSQPVGTGTSVPSNTEKFSGYFLAHTTVSLKELIKGTTLQLICNNLFDKNYFNPGVKAADGTENPTQILQRGRNFLLRLNFDF</sequence>
<keyword evidence="6 11" id="KW-0798">TonB box</keyword>
<dbReference type="GO" id="GO:0044718">
    <property type="term" value="P:siderophore transmembrane transport"/>
    <property type="evidence" value="ECO:0007669"/>
    <property type="project" value="TreeGrafter"/>
</dbReference>
<evidence type="ECO:0000256" key="10">
    <source>
        <dbReference type="PROSITE-ProRule" id="PRU01360"/>
    </source>
</evidence>
<dbReference type="Gene3D" id="2.170.130.10">
    <property type="entry name" value="TonB-dependent receptor, plug domain"/>
    <property type="match status" value="1"/>
</dbReference>
<comment type="subcellular location">
    <subcellularLocation>
        <location evidence="1 10">Cell outer membrane</location>
        <topology evidence="1 10">Multi-pass membrane protein</topology>
    </subcellularLocation>
</comment>
<dbReference type="PROSITE" id="PS52016">
    <property type="entry name" value="TONB_DEPENDENT_REC_3"/>
    <property type="match status" value="1"/>
</dbReference>
<keyword evidence="9 10" id="KW-0998">Cell outer membrane</keyword>
<evidence type="ECO:0000259" key="13">
    <source>
        <dbReference type="Pfam" id="PF07715"/>
    </source>
</evidence>
<evidence type="ECO:0000259" key="12">
    <source>
        <dbReference type="Pfam" id="PF00593"/>
    </source>
</evidence>
<keyword evidence="8 14" id="KW-0675">Receptor</keyword>
<dbReference type="AlphaFoldDB" id="A0A4R6ITQ4"/>
<dbReference type="InterPro" id="IPR000531">
    <property type="entry name" value="Beta-barrel_TonB"/>
</dbReference>
<dbReference type="PANTHER" id="PTHR30069">
    <property type="entry name" value="TONB-DEPENDENT OUTER MEMBRANE RECEPTOR"/>
    <property type="match status" value="1"/>
</dbReference>
<evidence type="ECO:0000256" key="1">
    <source>
        <dbReference type="ARBA" id="ARBA00004571"/>
    </source>
</evidence>
<name>A0A4R6ITQ4_9BACT</name>
<evidence type="ECO:0000256" key="9">
    <source>
        <dbReference type="ARBA" id="ARBA00023237"/>
    </source>
</evidence>
<gene>
    <name evidence="14" type="ORF">BC659_2609</name>
</gene>
<comment type="similarity">
    <text evidence="10 11">Belongs to the TonB-dependent receptor family.</text>
</comment>
<dbReference type="InterPro" id="IPR039426">
    <property type="entry name" value="TonB-dep_rcpt-like"/>
</dbReference>
<keyword evidence="15" id="KW-1185">Reference proteome</keyword>
<feature type="domain" description="TonB-dependent receptor plug" evidence="13">
    <location>
        <begin position="135"/>
        <end position="244"/>
    </location>
</feature>
<evidence type="ECO:0000256" key="4">
    <source>
        <dbReference type="ARBA" id="ARBA00022692"/>
    </source>
</evidence>
<keyword evidence="2 10" id="KW-0813">Transport</keyword>
<dbReference type="EMBL" id="SNWP01000012">
    <property type="protein sequence ID" value="TDO25687.1"/>
    <property type="molecule type" value="Genomic_DNA"/>
</dbReference>
<comment type="caution">
    <text evidence="14">The sequence shown here is derived from an EMBL/GenBank/DDBJ whole genome shotgun (WGS) entry which is preliminary data.</text>
</comment>
<dbReference type="InterPro" id="IPR036942">
    <property type="entry name" value="Beta-barrel_TonB_sf"/>
</dbReference>
<feature type="domain" description="TonB-dependent receptor-like beta-barrel" evidence="12">
    <location>
        <begin position="424"/>
        <end position="823"/>
    </location>
</feature>